<dbReference type="GO" id="GO:0051018">
    <property type="term" value="F:protein kinase A binding"/>
    <property type="evidence" value="ECO:0007669"/>
    <property type="project" value="TreeGrafter"/>
</dbReference>
<dbReference type="EMBL" id="CAXIEN010000339">
    <property type="protein sequence ID" value="CAL1294151.1"/>
    <property type="molecule type" value="Genomic_DNA"/>
</dbReference>
<dbReference type="InterPro" id="IPR037395">
    <property type="entry name" value="GSKIP"/>
</dbReference>
<dbReference type="PANTHER" id="PTHR12490:SF4">
    <property type="entry name" value="GSK3B-INTERACTING PROTEIN"/>
    <property type="match status" value="1"/>
</dbReference>
<protein>
    <recommendedName>
        <fullName evidence="2">GSKIP domain-containing protein</fullName>
    </recommendedName>
</protein>
<dbReference type="AlphaFoldDB" id="A0AAV2BD44"/>
<dbReference type="InterPro" id="IPR007967">
    <property type="entry name" value="GSKIP_dom"/>
</dbReference>
<dbReference type="Pfam" id="PF05303">
    <property type="entry name" value="GSKIP_dom"/>
    <property type="match status" value="1"/>
</dbReference>
<sequence length="115" mass="13332">MTAQDVERCIDWREEALAVIRDVGFAVKNIFISSQLPQSSTEIYFNVETKEGQKFCVELSGYGFRVVSDCFDKVEETYKDQTYYETPYALMDKYSSQFRQCFAAALEKRLSQLTS</sequence>
<dbReference type="Proteomes" id="UP001497382">
    <property type="component" value="Unassembled WGS sequence"/>
</dbReference>
<name>A0AAV2BD44_9ARAC</name>
<organism evidence="3 4">
    <name type="scientific">Larinioides sclopetarius</name>
    <dbReference type="NCBI Taxonomy" id="280406"/>
    <lineage>
        <taxon>Eukaryota</taxon>
        <taxon>Metazoa</taxon>
        <taxon>Ecdysozoa</taxon>
        <taxon>Arthropoda</taxon>
        <taxon>Chelicerata</taxon>
        <taxon>Arachnida</taxon>
        <taxon>Araneae</taxon>
        <taxon>Araneomorphae</taxon>
        <taxon>Entelegynae</taxon>
        <taxon>Araneoidea</taxon>
        <taxon>Araneidae</taxon>
        <taxon>Larinioides</taxon>
    </lineage>
</organism>
<evidence type="ECO:0000259" key="2">
    <source>
        <dbReference type="Pfam" id="PF05303"/>
    </source>
</evidence>
<dbReference type="Gene3D" id="3.30.2280.10">
    <property type="entry name" value="Hypothetical protein (hspc210)"/>
    <property type="match status" value="1"/>
</dbReference>
<dbReference type="GO" id="GO:0060828">
    <property type="term" value="P:regulation of canonical Wnt signaling pathway"/>
    <property type="evidence" value="ECO:0007669"/>
    <property type="project" value="InterPro"/>
</dbReference>
<accession>A0AAV2BD44</accession>
<reference evidence="3 4" key="1">
    <citation type="submission" date="2024-04" db="EMBL/GenBank/DDBJ databases">
        <authorList>
            <person name="Rising A."/>
            <person name="Reimegard J."/>
            <person name="Sonavane S."/>
            <person name="Akerstrom W."/>
            <person name="Nylinder S."/>
            <person name="Hedman E."/>
            <person name="Kallberg Y."/>
        </authorList>
    </citation>
    <scope>NUCLEOTIDE SEQUENCE [LARGE SCALE GENOMIC DNA]</scope>
</reference>
<feature type="domain" description="GSKIP" evidence="2">
    <location>
        <begin position="13"/>
        <end position="113"/>
    </location>
</feature>
<proteinExistence type="inferred from homology"/>
<keyword evidence="4" id="KW-1185">Reference proteome</keyword>
<dbReference type="PANTHER" id="PTHR12490">
    <property type="entry name" value="GSK3B-INTERACTING PROTEIN"/>
    <property type="match status" value="1"/>
</dbReference>
<evidence type="ECO:0000313" key="3">
    <source>
        <dbReference type="EMBL" id="CAL1294151.1"/>
    </source>
</evidence>
<comment type="caution">
    <text evidence="3">The sequence shown here is derived from an EMBL/GenBank/DDBJ whole genome shotgun (WGS) entry which is preliminary data.</text>
</comment>
<dbReference type="InterPro" id="IPR023231">
    <property type="entry name" value="GSKIP_dom_sf"/>
</dbReference>
<comment type="similarity">
    <text evidence="1">Belongs to the GSKIP family.</text>
</comment>
<dbReference type="SUPFAM" id="SSF103107">
    <property type="entry name" value="Hypothetical protein c14orf129, hspc210"/>
    <property type="match status" value="1"/>
</dbReference>
<dbReference type="GO" id="GO:0005737">
    <property type="term" value="C:cytoplasm"/>
    <property type="evidence" value="ECO:0007669"/>
    <property type="project" value="TreeGrafter"/>
</dbReference>
<evidence type="ECO:0000313" key="4">
    <source>
        <dbReference type="Proteomes" id="UP001497382"/>
    </source>
</evidence>
<gene>
    <name evidence="3" type="ORF">LARSCL_LOCUS18563</name>
</gene>
<dbReference type="GO" id="GO:0019207">
    <property type="term" value="F:kinase regulator activity"/>
    <property type="evidence" value="ECO:0007669"/>
    <property type="project" value="TreeGrafter"/>
</dbReference>
<evidence type="ECO:0000256" key="1">
    <source>
        <dbReference type="ARBA" id="ARBA00009571"/>
    </source>
</evidence>